<evidence type="ECO:0000313" key="3">
    <source>
        <dbReference type="Proteomes" id="UP000824107"/>
    </source>
</evidence>
<comment type="caution">
    <text evidence="2">The sequence shown here is derived from an EMBL/GenBank/DDBJ whole genome shotgun (WGS) entry which is preliminary data.</text>
</comment>
<keyword evidence="1" id="KW-0812">Transmembrane</keyword>
<accession>A0A9D1M2Y1</accession>
<dbReference type="EMBL" id="DVNC01000008">
    <property type="protein sequence ID" value="HIU52571.1"/>
    <property type="molecule type" value="Genomic_DNA"/>
</dbReference>
<protein>
    <submittedName>
        <fullName evidence="2">Uncharacterized protein</fullName>
    </submittedName>
</protein>
<evidence type="ECO:0000256" key="1">
    <source>
        <dbReference type="SAM" id="Phobius"/>
    </source>
</evidence>
<proteinExistence type="predicted"/>
<reference evidence="2" key="1">
    <citation type="submission" date="2020-10" db="EMBL/GenBank/DDBJ databases">
        <authorList>
            <person name="Gilroy R."/>
        </authorList>
    </citation>
    <scope>NUCLEOTIDE SEQUENCE</scope>
    <source>
        <strain evidence="2">ChiW3-316</strain>
    </source>
</reference>
<feature type="transmembrane region" description="Helical" evidence="1">
    <location>
        <begin position="128"/>
        <end position="152"/>
    </location>
</feature>
<reference evidence="2" key="2">
    <citation type="journal article" date="2021" name="PeerJ">
        <title>Extensive microbial diversity within the chicken gut microbiome revealed by metagenomics and culture.</title>
        <authorList>
            <person name="Gilroy R."/>
            <person name="Ravi A."/>
            <person name="Getino M."/>
            <person name="Pursley I."/>
            <person name="Horton D.L."/>
            <person name="Alikhan N.F."/>
            <person name="Baker D."/>
            <person name="Gharbi K."/>
            <person name="Hall N."/>
            <person name="Watson M."/>
            <person name="Adriaenssens E.M."/>
            <person name="Foster-Nyarko E."/>
            <person name="Jarju S."/>
            <person name="Secka A."/>
            <person name="Antonio M."/>
            <person name="Oren A."/>
            <person name="Chaudhuri R.R."/>
            <person name="La Ragione R."/>
            <person name="Hildebrand F."/>
            <person name="Pallen M.J."/>
        </authorList>
    </citation>
    <scope>NUCLEOTIDE SEQUENCE</scope>
    <source>
        <strain evidence="2">ChiW3-316</strain>
    </source>
</reference>
<dbReference type="Proteomes" id="UP000824107">
    <property type="component" value="Unassembled WGS sequence"/>
</dbReference>
<keyword evidence="1" id="KW-1133">Transmembrane helix</keyword>
<dbReference type="AlphaFoldDB" id="A0A9D1M2Y1"/>
<sequence length="160" mass="18232">MVDNELVQDVFITTLILENNSPVVLERSLDKEKDPLMIVSNNIEFAHIDNSKSTKTSYVNLVENSEGLLVNFDFLNPNDRIYINLIHKQENQDFKVKGSFKGITEVKKKTVFSLLEYVEKNPRISGGVLMVLLIIGLLDLIYAICSLTNFVYNHIKKKIG</sequence>
<keyword evidence="1" id="KW-0472">Membrane</keyword>
<name>A0A9D1M2Y1_9PROT</name>
<organism evidence="2 3">
    <name type="scientific">Candidatus Scatocola faecipullorum</name>
    <dbReference type="NCBI Taxonomy" id="2840917"/>
    <lineage>
        <taxon>Bacteria</taxon>
        <taxon>Pseudomonadati</taxon>
        <taxon>Pseudomonadota</taxon>
        <taxon>Alphaproteobacteria</taxon>
        <taxon>Rhodospirillales</taxon>
        <taxon>Rhodospirillaceae</taxon>
        <taxon>Rhodospirillaceae incertae sedis</taxon>
        <taxon>Candidatus Scatocola</taxon>
    </lineage>
</organism>
<gene>
    <name evidence="2" type="ORF">IAD20_00650</name>
</gene>
<evidence type="ECO:0000313" key="2">
    <source>
        <dbReference type="EMBL" id="HIU52571.1"/>
    </source>
</evidence>